<evidence type="ECO:0008006" key="3">
    <source>
        <dbReference type="Google" id="ProtNLM"/>
    </source>
</evidence>
<dbReference type="AlphaFoldDB" id="A0AAV5L679"/>
<keyword evidence="2" id="KW-1185">Reference proteome</keyword>
<protein>
    <recommendedName>
        <fullName evidence="3">ARM repeat superfamily protein</fullName>
    </recommendedName>
</protein>
<dbReference type="PANTHER" id="PTHR37743">
    <property type="entry name" value="ARM REPEAT SUPERFAMILY PROTEIN"/>
    <property type="match status" value="1"/>
</dbReference>
<dbReference type="InterPro" id="IPR016024">
    <property type="entry name" value="ARM-type_fold"/>
</dbReference>
<gene>
    <name evidence="1" type="ORF">SLEP1_g41218</name>
</gene>
<comment type="caution">
    <text evidence="1">The sequence shown here is derived from an EMBL/GenBank/DDBJ whole genome shotgun (WGS) entry which is preliminary data.</text>
</comment>
<dbReference type="SUPFAM" id="SSF48371">
    <property type="entry name" value="ARM repeat"/>
    <property type="match status" value="1"/>
</dbReference>
<sequence length="1002" mass="112182">MILFNWLFQDEVLFQIVSTNLANIIARKDDRYIALGWCTLVRNLVEYESTMEQYLVNGIKEKYSALLKILCSCISHLLGVARKGSTLQDKFELPSRLAVSAADCFLALTEALTKKPDIPTSRPKLSDQQINLKSSCIGEKMVKSVPKSAEVLNMEMEYLLWNHLEDLIYLVERLLAWNKKSRPLHAKGVEKVLKWLQEIKAHYSGLKEEAGSKIQKSGALLLVSCWKHYGMLLHLEDHKFAKHYKELLDQYLSGIQYYTDNHSEGYAENKDGGIETRKFFLNCLCLLLGRFDGKKFETIVSDYGKQISQVLLSQLRCNEEAVIDGVVCIFKAVVFKPNFSSESGGLPDTKQVDVVIPLLLHLLDERDGAAKAVAALIAEYCSITADDNCLKEVLKRLASGNVIQRRNAADVISELMHISTDSRCGLTPLTWQEIANKMLECLSDEETAVREQILNLLPLLDPSVVLPTLVRLVYSADKKIEQSAGNALVGVLKYNNQKPDVICMLLDSLSNLSQDIDDSKTRGHAREESNFNSDRVLKMIQDWSESVQDWKTLIGPLIDKMFAEPSNATIVRFLSHINEHLAENADEVLYRVLLQMKGQKEIDASSFSRWETRTCIGDDFVRMQQYLFERLCPLLIIRLLPLRVFNNLNSSVVYGRLLHPGVTQEYKDSNIIYDESIVALILKRAFSKVEFEDVRKLAAELCGRIHPHVLLPIICSQLGHATGSQDILKIKACLFSVCTSLVARGRDSLIHPVMLEIQGALEMILLWPSSDGDEVSKAQHGCIDCLALMICAELQAPQSFSDCISKRDNIVSKSGDDASRNLVHRYVINKLIHDKGEVIPSSKSSREICEIGDTIFLSFRLCMANVLISACQKISDSGKKPFAQKVLPHLIRAVEVITYLEIRAACIQIMFSAVYHLKSAILPHSSDLLKISLKFLGNGSEKEKMAGAKLMASLLASEDAILESISGELLEAQSILSNISSTDPSLDLRQVCNKLLACITPT</sequence>
<evidence type="ECO:0000313" key="1">
    <source>
        <dbReference type="EMBL" id="GKV32624.1"/>
    </source>
</evidence>
<dbReference type="InterPro" id="IPR011989">
    <property type="entry name" value="ARM-like"/>
</dbReference>
<accession>A0AAV5L679</accession>
<reference evidence="1 2" key="1">
    <citation type="journal article" date="2021" name="Commun. Biol.">
        <title>The genome of Shorea leprosula (Dipterocarpaceae) highlights the ecological relevance of drought in aseasonal tropical rainforests.</title>
        <authorList>
            <person name="Ng K.K.S."/>
            <person name="Kobayashi M.J."/>
            <person name="Fawcett J.A."/>
            <person name="Hatakeyama M."/>
            <person name="Paape T."/>
            <person name="Ng C.H."/>
            <person name="Ang C.C."/>
            <person name="Tnah L.H."/>
            <person name="Lee C.T."/>
            <person name="Nishiyama T."/>
            <person name="Sese J."/>
            <person name="O'Brien M.J."/>
            <person name="Copetti D."/>
            <person name="Mohd Noor M.I."/>
            <person name="Ong R.C."/>
            <person name="Putra M."/>
            <person name="Sireger I.Z."/>
            <person name="Indrioko S."/>
            <person name="Kosugi Y."/>
            <person name="Izuno A."/>
            <person name="Isagi Y."/>
            <person name="Lee S.L."/>
            <person name="Shimizu K.K."/>
        </authorList>
    </citation>
    <scope>NUCLEOTIDE SEQUENCE [LARGE SCALE GENOMIC DNA]</scope>
    <source>
        <strain evidence="1">214</strain>
    </source>
</reference>
<evidence type="ECO:0000313" key="2">
    <source>
        <dbReference type="Proteomes" id="UP001054252"/>
    </source>
</evidence>
<dbReference type="Proteomes" id="UP001054252">
    <property type="component" value="Unassembled WGS sequence"/>
</dbReference>
<dbReference type="Gene3D" id="1.25.10.10">
    <property type="entry name" value="Leucine-rich Repeat Variant"/>
    <property type="match status" value="2"/>
</dbReference>
<dbReference type="EMBL" id="BPVZ01000096">
    <property type="protein sequence ID" value="GKV32624.1"/>
    <property type="molecule type" value="Genomic_DNA"/>
</dbReference>
<proteinExistence type="predicted"/>
<dbReference type="PANTHER" id="PTHR37743:SF1">
    <property type="entry name" value="ARM REPEAT SUPERFAMILY PROTEIN"/>
    <property type="match status" value="1"/>
</dbReference>
<organism evidence="1 2">
    <name type="scientific">Rubroshorea leprosula</name>
    <dbReference type="NCBI Taxonomy" id="152421"/>
    <lineage>
        <taxon>Eukaryota</taxon>
        <taxon>Viridiplantae</taxon>
        <taxon>Streptophyta</taxon>
        <taxon>Embryophyta</taxon>
        <taxon>Tracheophyta</taxon>
        <taxon>Spermatophyta</taxon>
        <taxon>Magnoliopsida</taxon>
        <taxon>eudicotyledons</taxon>
        <taxon>Gunneridae</taxon>
        <taxon>Pentapetalae</taxon>
        <taxon>rosids</taxon>
        <taxon>malvids</taxon>
        <taxon>Malvales</taxon>
        <taxon>Dipterocarpaceae</taxon>
        <taxon>Rubroshorea</taxon>
    </lineage>
</organism>
<name>A0AAV5L679_9ROSI</name>